<comment type="similarity">
    <text evidence="7">Belongs to the TonB-dependent receptor family.</text>
</comment>
<protein>
    <submittedName>
        <fullName evidence="9">Ferric enterobactin receptor</fullName>
    </submittedName>
</protein>
<proteinExistence type="inferred from homology"/>
<dbReference type="Pfam" id="PF07715">
    <property type="entry name" value="Plug"/>
    <property type="match status" value="1"/>
</dbReference>
<dbReference type="RefSeq" id="WP_029427832.1">
    <property type="nucleotide sequence ID" value="NZ_CP012801.1"/>
</dbReference>
<feature type="domain" description="TonB-dependent receptor plug" evidence="8">
    <location>
        <begin position="135"/>
        <end position="237"/>
    </location>
</feature>
<dbReference type="KEGG" id="bcel:BcellWH2_01742"/>
<dbReference type="FunFam" id="2.170.130.10:FF:000008">
    <property type="entry name" value="SusC/RagA family TonB-linked outer membrane protein"/>
    <property type="match status" value="1"/>
</dbReference>
<dbReference type="InterPro" id="IPR036942">
    <property type="entry name" value="Beta-barrel_TonB_sf"/>
</dbReference>
<evidence type="ECO:0000313" key="10">
    <source>
        <dbReference type="Proteomes" id="UP000061809"/>
    </source>
</evidence>
<gene>
    <name evidence="9" type="primary">pfeA_3</name>
    <name evidence="9" type="ORF">BcellWH2_01742</name>
</gene>
<dbReference type="Pfam" id="PF13715">
    <property type="entry name" value="CarbopepD_reg_2"/>
    <property type="match status" value="1"/>
</dbReference>
<dbReference type="NCBIfam" id="TIGR04056">
    <property type="entry name" value="OMP_RagA_SusC"/>
    <property type="match status" value="1"/>
</dbReference>
<evidence type="ECO:0000256" key="1">
    <source>
        <dbReference type="ARBA" id="ARBA00004571"/>
    </source>
</evidence>
<dbReference type="PATRIC" id="fig|246787.4.peg.1792"/>
<dbReference type="PROSITE" id="PS52016">
    <property type="entry name" value="TONB_DEPENDENT_REC_3"/>
    <property type="match status" value="1"/>
</dbReference>
<dbReference type="Gene3D" id="2.170.130.10">
    <property type="entry name" value="TonB-dependent receptor, plug domain"/>
    <property type="match status" value="1"/>
</dbReference>
<keyword evidence="5 7" id="KW-0472">Membrane</keyword>
<evidence type="ECO:0000259" key="8">
    <source>
        <dbReference type="Pfam" id="PF07715"/>
    </source>
</evidence>
<organism evidence="9 10">
    <name type="scientific">Bacteroides cellulosilyticus</name>
    <dbReference type="NCBI Taxonomy" id="246787"/>
    <lineage>
        <taxon>Bacteria</taxon>
        <taxon>Pseudomonadati</taxon>
        <taxon>Bacteroidota</taxon>
        <taxon>Bacteroidia</taxon>
        <taxon>Bacteroidales</taxon>
        <taxon>Bacteroidaceae</taxon>
        <taxon>Bacteroides</taxon>
    </lineage>
</organism>
<evidence type="ECO:0000256" key="7">
    <source>
        <dbReference type="PROSITE-ProRule" id="PRU01360"/>
    </source>
</evidence>
<name>A0A0N7IF22_9BACE</name>
<dbReference type="SUPFAM" id="SSF49464">
    <property type="entry name" value="Carboxypeptidase regulatory domain-like"/>
    <property type="match status" value="1"/>
</dbReference>
<evidence type="ECO:0000256" key="3">
    <source>
        <dbReference type="ARBA" id="ARBA00022452"/>
    </source>
</evidence>
<evidence type="ECO:0000256" key="4">
    <source>
        <dbReference type="ARBA" id="ARBA00022692"/>
    </source>
</evidence>
<dbReference type="Proteomes" id="UP000061809">
    <property type="component" value="Chromosome"/>
</dbReference>
<evidence type="ECO:0000256" key="6">
    <source>
        <dbReference type="ARBA" id="ARBA00023237"/>
    </source>
</evidence>
<dbReference type="InterPro" id="IPR039426">
    <property type="entry name" value="TonB-dep_rcpt-like"/>
</dbReference>
<dbReference type="InterPro" id="IPR012910">
    <property type="entry name" value="Plug_dom"/>
</dbReference>
<sequence length="1050" mass="116310">MQWKKNQSDLQENVSVRVPFLSVCFLLLLVCMGVTAQTNYKISGTVVAAKDSEPLIGVNVLQKGTTNGIVTDIDGNFILSVPLPCELSITYVGYLGQSVKVSSATTPLKIALEEDSEMLDEVVVVGYGVQKKKLVTGATVQVKGDNIAKLNTVNALGALQSQTPGVNITQSSGMPGEGFKVTIRGLGTTGSASPLYIIDGMPGGDINNLNPTDIESIDVLKDAASAAIYGSRAANGVILVTTKQGHTGKAEISYDGYYGVQNVYRMPDVLNAQEFAMIMSEARMMDGLPDYDYASLVPDWEAIKNGTWKGTNWLDESRNENAPIQNHALNITGGTEQSVYSIGLAYTNQEGILGAPSQPEYTRYTARINSEHTLYRKGKLDIIKVGENLTYSYSERNGIAIDDTWSNDIRNMLHANPFLPNKDENGNYHYAIPWEIREANPIGQMYYANGQNISKSHALQGNIFLTIQPITGLKLKSNFGYTFYADNSRNFTPVYKLASNTFNDNNSVSQEMTMGGNLMWENTVTYDFKLDNHSFGVLIGQSIEKHGLGDTLGGSNINSIFDDFKHAYLSNTPTITNRTSLYGYPWGKEALASFFGRVNYDYANKYMATAVLRIDGSSKFARGHRWGYFPSVSAGWAISEEAFMESAKSWMDFLKIRASWGQNGNQEIDGFQYLSTIAFGGADYTFGPDKSILTPGGYPDILANPDVTWETSEQLDFGLDARFLNNRLGLNFDYYIKDTKDWLLVAPMLDSFGTGAPFVNGGDVRNQGYEISLNWNDHISDFEYSATLNLAHNKNEVTRIANAEGIIHGDPDVLSNQTTEMYRAQVGYPIGYFYGYSTDGVFQSEEQIANYKGAKLDGTKPGDVIWVDRDHNGVIDDGDQGMIGDPNPDYNLGLSLTASYKGFDISMTMNGVFGNQIMKSYRSYVDYTRQNYTSDIFGRWHGEGTSNRLPRLTSGTHSNWQYVSDLYMEDGDYFRMQNLTIGYDFKKLFKNLPLKQLRLYVAAQNLFTITGYSGMDPEVGYGGYQNWVSGIDLGFYPSPRTYMVGANIKF</sequence>
<dbReference type="InterPro" id="IPR023996">
    <property type="entry name" value="TonB-dep_OMP_SusC/RagA"/>
</dbReference>
<dbReference type="EMBL" id="CP012801">
    <property type="protein sequence ID" value="ALJ58995.1"/>
    <property type="molecule type" value="Genomic_DNA"/>
</dbReference>
<dbReference type="GO" id="GO:0009279">
    <property type="term" value="C:cell outer membrane"/>
    <property type="evidence" value="ECO:0007669"/>
    <property type="project" value="UniProtKB-SubCell"/>
</dbReference>
<keyword evidence="9" id="KW-0675">Receptor</keyword>
<dbReference type="InterPro" id="IPR008969">
    <property type="entry name" value="CarboxyPept-like_regulatory"/>
</dbReference>
<comment type="subcellular location">
    <subcellularLocation>
        <location evidence="1 7">Cell outer membrane</location>
        <topology evidence="1 7">Multi-pass membrane protein</topology>
    </subcellularLocation>
</comment>
<dbReference type="InterPro" id="IPR037066">
    <property type="entry name" value="Plug_dom_sf"/>
</dbReference>
<dbReference type="NCBIfam" id="TIGR04057">
    <property type="entry name" value="SusC_RagA_signa"/>
    <property type="match status" value="1"/>
</dbReference>
<keyword evidence="6 7" id="KW-0998">Cell outer membrane</keyword>
<accession>A0A0N7IF22</accession>
<dbReference type="InterPro" id="IPR023997">
    <property type="entry name" value="TonB-dep_OMP_SusC/RagA_CS"/>
</dbReference>
<dbReference type="Gene3D" id="2.60.40.1120">
    <property type="entry name" value="Carboxypeptidase-like, regulatory domain"/>
    <property type="match status" value="1"/>
</dbReference>
<evidence type="ECO:0000256" key="5">
    <source>
        <dbReference type="ARBA" id="ARBA00023136"/>
    </source>
</evidence>
<keyword evidence="3 7" id="KW-1134">Transmembrane beta strand</keyword>
<keyword evidence="2 7" id="KW-0813">Transport</keyword>
<dbReference type="SUPFAM" id="SSF56935">
    <property type="entry name" value="Porins"/>
    <property type="match status" value="1"/>
</dbReference>
<reference evidence="9 10" key="1">
    <citation type="journal article" date="2015" name="Science">
        <title>Genetic determinants of in vivo fitness and diet responsiveness in multiple human gut Bacteroides.</title>
        <authorList>
            <person name="Wu M."/>
            <person name="McNulty N.P."/>
            <person name="Rodionov D.A."/>
            <person name="Khoroshkin M.S."/>
            <person name="Griffin N.W."/>
            <person name="Cheng J."/>
            <person name="Latreille P."/>
            <person name="Kerstetter R.A."/>
            <person name="Terrapon N."/>
            <person name="Henrissat B."/>
            <person name="Osterman A.L."/>
            <person name="Gordon J.I."/>
        </authorList>
    </citation>
    <scope>NUCLEOTIDE SEQUENCE [LARGE SCALE GENOMIC DNA]</scope>
    <source>
        <strain evidence="9 10">WH2</strain>
    </source>
</reference>
<evidence type="ECO:0000313" key="9">
    <source>
        <dbReference type="EMBL" id="ALJ58995.1"/>
    </source>
</evidence>
<dbReference type="Gene3D" id="2.40.170.20">
    <property type="entry name" value="TonB-dependent receptor, beta-barrel domain"/>
    <property type="match status" value="1"/>
</dbReference>
<dbReference type="AlphaFoldDB" id="A0A0N7IF22"/>
<keyword evidence="4 7" id="KW-0812">Transmembrane</keyword>
<evidence type="ECO:0000256" key="2">
    <source>
        <dbReference type="ARBA" id="ARBA00022448"/>
    </source>
</evidence>